<dbReference type="EMBL" id="JACHEK010000001">
    <property type="protein sequence ID" value="MBB6142262.1"/>
    <property type="molecule type" value="Genomic_DNA"/>
</dbReference>
<dbReference type="InterPro" id="IPR011761">
    <property type="entry name" value="ATP-grasp"/>
</dbReference>
<keyword evidence="1" id="KW-0436">Ligase</keyword>
<keyword evidence="7" id="KW-1185">Reference proteome</keyword>
<dbReference type="PANTHER" id="PTHR43585:SF2">
    <property type="entry name" value="ATP-GRASP ENZYME FSQD"/>
    <property type="match status" value="1"/>
</dbReference>
<evidence type="ECO:0000313" key="7">
    <source>
        <dbReference type="Proteomes" id="UP000538666"/>
    </source>
</evidence>
<accession>A0A841JLM0</accession>
<dbReference type="GO" id="GO:0016874">
    <property type="term" value="F:ligase activity"/>
    <property type="evidence" value="ECO:0007669"/>
    <property type="project" value="UniProtKB-KW"/>
</dbReference>
<organism evidence="6 7">
    <name type="scientific">Silvibacterium bohemicum</name>
    <dbReference type="NCBI Taxonomy" id="1577686"/>
    <lineage>
        <taxon>Bacteria</taxon>
        <taxon>Pseudomonadati</taxon>
        <taxon>Acidobacteriota</taxon>
        <taxon>Terriglobia</taxon>
        <taxon>Terriglobales</taxon>
        <taxon>Acidobacteriaceae</taxon>
        <taxon>Silvibacterium</taxon>
    </lineage>
</organism>
<evidence type="ECO:0000259" key="5">
    <source>
        <dbReference type="PROSITE" id="PS50975"/>
    </source>
</evidence>
<comment type="caution">
    <text evidence="6">The sequence shown here is derived from an EMBL/GenBank/DDBJ whole genome shotgun (WGS) entry which is preliminary data.</text>
</comment>
<dbReference type="AlphaFoldDB" id="A0A841JLM0"/>
<sequence>MSEELILCLTTYEKGQSFMRQCAAMGCKVLLLTLEKHRNGDWPYDILDEIVHMPGALTQEQLTNTVTYLARGRKFARLISLDEFDMEDAAHLREHMRIPGMGRTTTSHFRDKLTMRGEAQRAGALVPEFIGILNYDDLRAYMASVPAPWVLKPRAEASAIGIRKIHEPEQLWRTLDELGDRQSNYLLERFVPGDIFHVDSITSEREVVFTAVSRYGKPPMKVMHEGGVFTTRVFDRGSPDAKSLTGINGELIPKMGMVRGVTHAEYIRGEDGRYYFLEVAARVGGAFISDVILQATGVDLWAEWARIEVSHLRGIPYKLPEIRQQYAGSVLCLATTEQPDTSMFDAPEIVHRMKKHHHAGLIVRSNDPDRVQAILEDYSEQFVHRFLATAPVPDKPTA</sequence>
<dbReference type="PROSITE" id="PS50975">
    <property type="entry name" value="ATP_GRASP"/>
    <property type="match status" value="1"/>
</dbReference>
<dbReference type="Gene3D" id="3.40.50.20">
    <property type="match status" value="1"/>
</dbReference>
<evidence type="ECO:0000256" key="4">
    <source>
        <dbReference type="PROSITE-ProRule" id="PRU00409"/>
    </source>
</evidence>
<evidence type="ECO:0000313" key="6">
    <source>
        <dbReference type="EMBL" id="MBB6142262.1"/>
    </source>
</evidence>
<dbReference type="Gene3D" id="3.30.1490.20">
    <property type="entry name" value="ATP-grasp fold, A domain"/>
    <property type="match status" value="1"/>
</dbReference>
<dbReference type="Proteomes" id="UP000538666">
    <property type="component" value="Unassembled WGS sequence"/>
</dbReference>
<evidence type="ECO:0000256" key="3">
    <source>
        <dbReference type="ARBA" id="ARBA00022840"/>
    </source>
</evidence>
<dbReference type="InterPro" id="IPR052032">
    <property type="entry name" value="ATP-dep_AA_Ligase"/>
</dbReference>
<evidence type="ECO:0000256" key="2">
    <source>
        <dbReference type="ARBA" id="ARBA00022741"/>
    </source>
</evidence>
<feature type="domain" description="ATP-grasp" evidence="5">
    <location>
        <begin position="116"/>
        <end position="309"/>
    </location>
</feature>
<dbReference type="Gene3D" id="3.30.470.20">
    <property type="entry name" value="ATP-grasp fold, B domain"/>
    <property type="match status" value="1"/>
</dbReference>
<protein>
    <submittedName>
        <fullName evidence="6">Biotin carboxylase</fullName>
    </submittedName>
</protein>
<proteinExistence type="predicted"/>
<dbReference type="SUPFAM" id="SSF56059">
    <property type="entry name" value="Glutathione synthetase ATP-binding domain-like"/>
    <property type="match status" value="1"/>
</dbReference>
<dbReference type="RefSeq" id="WP_050057515.1">
    <property type="nucleotide sequence ID" value="NZ_JACHEK010000001.1"/>
</dbReference>
<gene>
    <name evidence="6" type="ORF">HNQ77_000200</name>
</gene>
<dbReference type="PANTHER" id="PTHR43585">
    <property type="entry name" value="FUMIPYRROLE BIOSYNTHESIS PROTEIN C"/>
    <property type="match status" value="1"/>
</dbReference>
<dbReference type="OrthoDB" id="9803907at2"/>
<evidence type="ECO:0000256" key="1">
    <source>
        <dbReference type="ARBA" id="ARBA00022598"/>
    </source>
</evidence>
<dbReference type="Pfam" id="PF13535">
    <property type="entry name" value="ATP-grasp_4"/>
    <property type="match status" value="1"/>
</dbReference>
<dbReference type="GO" id="GO:0046872">
    <property type="term" value="F:metal ion binding"/>
    <property type="evidence" value="ECO:0007669"/>
    <property type="project" value="InterPro"/>
</dbReference>
<reference evidence="6 7" key="1">
    <citation type="submission" date="2020-08" db="EMBL/GenBank/DDBJ databases">
        <title>Genomic Encyclopedia of Type Strains, Phase IV (KMG-IV): sequencing the most valuable type-strain genomes for metagenomic binning, comparative biology and taxonomic classification.</title>
        <authorList>
            <person name="Goeker M."/>
        </authorList>
    </citation>
    <scope>NUCLEOTIDE SEQUENCE [LARGE SCALE GENOMIC DNA]</scope>
    <source>
        <strain evidence="6 7">DSM 103733</strain>
    </source>
</reference>
<name>A0A841JLM0_9BACT</name>
<dbReference type="InterPro" id="IPR013815">
    <property type="entry name" value="ATP_grasp_subdomain_1"/>
</dbReference>
<dbReference type="GO" id="GO:0005524">
    <property type="term" value="F:ATP binding"/>
    <property type="evidence" value="ECO:0007669"/>
    <property type="project" value="UniProtKB-UniRule"/>
</dbReference>
<keyword evidence="2 4" id="KW-0547">Nucleotide-binding</keyword>
<keyword evidence="3 4" id="KW-0067">ATP-binding</keyword>